<proteinExistence type="predicted"/>
<dbReference type="EMBL" id="JAVXUP010000313">
    <property type="protein sequence ID" value="KAK3031244.1"/>
    <property type="molecule type" value="Genomic_DNA"/>
</dbReference>
<dbReference type="AlphaFoldDB" id="A0AA89B6A2"/>
<feature type="region of interest" description="Disordered" evidence="1">
    <location>
        <begin position="96"/>
        <end position="125"/>
    </location>
</feature>
<evidence type="ECO:0000256" key="1">
    <source>
        <dbReference type="SAM" id="MobiDB-lite"/>
    </source>
</evidence>
<dbReference type="Proteomes" id="UP001188597">
    <property type="component" value="Unassembled WGS sequence"/>
</dbReference>
<feature type="compositionally biased region" description="Basic and acidic residues" evidence="1">
    <location>
        <begin position="96"/>
        <end position="110"/>
    </location>
</feature>
<keyword evidence="3" id="KW-1185">Reference proteome</keyword>
<gene>
    <name evidence="2" type="ORF">RJ639_035544</name>
</gene>
<protein>
    <recommendedName>
        <fullName evidence="4">Zinc finger, CCHC-type</fullName>
    </recommendedName>
</protein>
<reference evidence="2" key="1">
    <citation type="submission" date="2022-12" db="EMBL/GenBank/DDBJ databases">
        <title>Draft genome assemblies for two species of Escallonia (Escalloniales).</title>
        <authorList>
            <person name="Chanderbali A."/>
            <person name="Dervinis C."/>
            <person name="Anghel I."/>
            <person name="Soltis D."/>
            <person name="Soltis P."/>
            <person name="Zapata F."/>
        </authorList>
    </citation>
    <scope>NUCLEOTIDE SEQUENCE</scope>
    <source>
        <strain evidence="2">UCBG64.0493</strain>
        <tissue evidence="2">Leaf</tissue>
    </source>
</reference>
<evidence type="ECO:0008006" key="4">
    <source>
        <dbReference type="Google" id="ProtNLM"/>
    </source>
</evidence>
<accession>A0AA89B6A2</accession>
<name>A0AA89B6A2_9ASTE</name>
<comment type="caution">
    <text evidence="2">The sequence shown here is derived from an EMBL/GenBank/DDBJ whole genome shotgun (WGS) entry which is preliminary data.</text>
</comment>
<evidence type="ECO:0000313" key="2">
    <source>
        <dbReference type="EMBL" id="KAK3031244.1"/>
    </source>
</evidence>
<sequence length="190" mass="21734">MAPNTSRKYDLKKFDGSNDFSLWRMKMHAVLIQQRLLKALKGNQTLLVMMSTDKNEDMLERAHIAMLLTLEEVWSRKHTNYENLRIFGCPTYAHANDDKEDGSHSTKENEEPQEQQYNIARNRSRREIQPPHKYGYADMVAYAQSVVGGIEAQPQGGDVVAADGIFRTNFQRLGLATMLYCFNGEANSLE</sequence>
<evidence type="ECO:0000313" key="3">
    <source>
        <dbReference type="Proteomes" id="UP001188597"/>
    </source>
</evidence>
<organism evidence="2 3">
    <name type="scientific">Escallonia herrerae</name>
    <dbReference type="NCBI Taxonomy" id="1293975"/>
    <lineage>
        <taxon>Eukaryota</taxon>
        <taxon>Viridiplantae</taxon>
        <taxon>Streptophyta</taxon>
        <taxon>Embryophyta</taxon>
        <taxon>Tracheophyta</taxon>
        <taxon>Spermatophyta</taxon>
        <taxon>Magnoliopsida</taxon>
        <taxon>eudicotyledons</taxon>
        <taxon>Gunneridae</taxon>
        <taxon>Pentapetalae</taxon>
        <taxon>asterids</taxon>
        <taxon>campanulids</taxon>
        <taxon>Escalloniales</taxon>
        <taxon>Escalloniaceae</taxon>
        <taxon>Escallonia</taxon>
    </lineage>
</organism>